<dbReference type="EMBL" id="JANIIC010000008">
    <property type="protein sequence ID" value="MCQ8829369.1"/>
    <property type="molecule type" value="Genomic_DNA"/>
</dbReference>
<evidence type="ECO:0000256" key="7">
    <source>
        <dbReference type="PROSITE-ProRule" id="PRU10141"/>
    </source>
</evidence>
<feature type="compositionally biased region" description="Low complexity" evidence="8">
    <location>
        <begin position="98"/>
        <end position="110"/>
    </location>
</feature>
<dbReference type="EC" id="2.7.11.1" evidence="1"/>
<feature type="compositionally biased region" description="Pro residues" evidence="8">
    <location>
        <begin position="71"/>
        <end position="88"/>
    </location>
</feature>
<evidence type="ECO:0000256" key="4">
    <source>
        <dbReference type="ARBA" id="ARBA00022741"/>
    </source>
</evidence>
<dbReference type="InterPro" id="IPR008271">
    <property type="entry name" value="Ser/Thr_kinase_AS"/>
</dbReference>
<keyword evidence="3" id="KW-0808">Transferase</keyword>
<dbReference type="PANTHER" id="PTHR43289:SF6">
    <property type="entry name" value="SERINE_THREONINE-PROTEIN KINASE NEKL-3"/>
    <property type="match status" value="1"/>
</dbReference>
<dbReference type="InterPro" id="IPR000719">
    <property type="entry name" value="Prot_kinase_dom"/>
</dbReference>
<dbReference type="InterPro" id="IPR017441">
    <property type="entry name" value="Protein_kinase_ATP_BS"/>
</dbReference>
<evidence type="ECO:0000256" key="2">
    <source>
        <dbReference type="ARBA" id="ARBA00022527"/>
    </source>
</evidence>
<keyword evidence="11" id="KW-1185">Reference proteome</keyword>
<name>A0A9X2LWW5_STRMQ</name>
<dbReference type="PROSITE" id="PS50011">
    <property type="entry name" value="PROTEIN_KINASE_DOM"/>
    <property type="match status" value="1"/>
</dbReference>
<feature type="binding site" evidence="7">
    <location>
        <position position="151"/>
    </location>
    <ligand>
        <name>ATP</name>
        <dbReference type="ChEBI" id="CHEBI:30616"/>
    </ligand>
</feature>
<evidence type="ECO:0000313" key="10">
    <source>
        <dbReference type="EMBL" id="MCQ8829369.1"/>
    </source>
</evidence>
<organism evidence="10 11">
    <name type="scientific">Streptomyces malaysiensis subsp. samsunensis</name>
    <dbReference type="NCBI Taxonomy" id="459658"/>
    <lineage>
        <taxon>Bacteria</taxon>
        <taxon>Bacillati</taxon>
        <taxon>Actinomycetota</taxon>
        <taxon>Actinomycetes</taxon>
        <taxon>Kitasatosporales</taxon>
        <taxon>Streptomycetaceae</taxon>
        <taxon>Streptomyces</taxon>
        <taxon>Streptomyces violaceusniger group</taxon>
    </lineage>
</organism>
<dbReference type="SUPFAM" id="SSF56112">
    <property type="entry name" value="Protein kinase-like (PK-like)"/>
    <property type="match status" value="1"/>
</dbReference>
<proteinExistence type="predicted"/>
<evidence type="ECO:0000256" key="3">
    <source>
        <dbReference type="ARBA" id="ARBA00022679"/>
    </source>
</evidence>
<evidence type="ECO:0000259" key="9">
    <source>
        <dbReference type="PROSITE" id="PS50011"/>
    </source>
</evidence>
<dbReference type="InterPro" id="IPR011009">
    <property type="entry name" value="Kinase-like_dom_sf"/>
</dbReference>
<protein>
    <recommendedName>
        <fullName evidence="1">non-specific serine/threonine protein kinase</fullName>
        <ecNumber evidence="1">2.7.11.1</ecNumber>
    </recommendedName>
</protein>
<sequence>MTNDGGRANEPTSYSLRPPHAPAAPVPAPQPPPEASDAPPQGSRPPGRAAEAAGPGRSAYEPTQFADPRGGPQPPTGEPPTGEPPTGEPPTGDRSAEEPPAGQQPAAGAQDPNSGRLIGGRYQLVSRLGHGGMGTVWRAHDQIVDRDVAVKEPRVPDHLPERERQTVYQRMQREARAAARIDHPSVVTVHDVVVEGGRPWIVMELVRGQSLGDRLMEGTLDPREAARIGLSVLGALAAAHEAGVLHRDVKPDNVLLGRSGRVVLTDFGIAQIEGEQRLTETGGFVGSPEFIAPERVLGQRPGPESDLWSLGVVLYAAVEGMSPFRRSHAPATLQAVLGSEPQVPARATGPLATLIMQLLRKDPAMRPAAPEVRQALEAAAKEPQPVPTMLATAGYAPGGAQRSAGSRFVPPILHRNRKAQLGLGGLVLVVAAALVLTIMKPFSGEGLPPGWTVREERDVVGASLAVPGEYRRVQDDSDSDNPVVTYYDPSGVFTVSLKRSTPDGENDPASLDAAADQIVAFYKDGGGATVEEAKSEQTGAGQQGKAARDVTTSYLPYGTSSNKNPIRYVKRDHLYINKAKVAWDLTVTMPAHGDAQEHGEELYERIVRNLRIDQL</sequence>
<dbReference type="PANTHER" id="PTHR43289">
    <property type="entry name" value="MITOGEN-ACTIVATED PROTEIN KINASE KINASE KINASE 20-RELATED"/>
    <property type="match status" value="1"/>
</dbReference>
<accession>A0A9X2LWW5</accession>
<dbReference type="RefSeq" id="WP_257630714.1">
    <property type="nucleotide sequence ID" value="NZ_JANIIC010000008.1"/>
</dbReference>
<evidence type="ECO:0000256" key="5">
    <source>
        <dbReference type="ARBA" id="ARBA00022777"/>
    </source>
</evidence>
<evidence type="ECO:0000256" key="8">
    <source>
        <dbReference type="SAM" id="MobiDB-lite"/>
    </source>
</evidence>
<dbReference type="GO" id="GO:0005524">
    <property type="term" value="F:ATP binding"/>
    <property type="evidence" value="ECO:0007669"/>
    <property type="project" value="UniProtKB-UniRule"/>
</dbReference>
<dbReference type="Pfam" id="PF00069">
    <property type="entry name" value="Pkinase"/>
    <property type="match status" value="1"/>
</dbReference>
<dbReference type="PROSITE" id="PS00108">
    <property type="entry name" value="PROTEIN_KINASE_ST"/>
    <property type="match status" value="1"/>
</dbReference>
<dbReference type="GO" id="GO:0004674">
    <property type="term" value="F:protein serine/threonine kinase activity"/>
    <property type="evidence" value="ECO:0007669"/>
    <property type="project" value="UniProtKB-KW"/>
</dbReference>
<evidence type="ECO:0000313" key="11">
    <source>
        <dbReference type="Proteomes" id="UP001142400"/>
    </source>
</evidence>
<dbReference type="Gene3D" id="1.10.510.10">
    <property type="entry name" value="Transferase(Phosphotransferase) domain 1"/>
    <property type="match status" value="1"/>
</dbReference>
<comment type="caution">
    <text evidence="10">The sequence shown here is derived from an EMBL/GenBank/DDBJ whole genome shotgun (WGS) entry which is preliminary data.</text>
</comment>
<dbReference type="AlphaFoldDB" id="A0A9X2LWW5"/>
<feature type="region of interest" description="Disordered" evidence="8">
    <location>
        <begin position="1"/>
        <end position="117"/>
    </location>
</feature>
<feature type="compositionally biased region" description="Pro residues" evidence="8">
    <location>
        <begin position="19"/>
        <end position="34"/>
    </location>
</feature>
<reference evidence="10" key="1">
    <citation type="submission" date="2022-06" db="EMBL/GenBank/DDBJ databases">
        <title>WGS of actinobacteria.</title>
        <authorList>
            <person name="Thawai C."/>
        </authorList>
    </citation>
    <scope>NUCLEOTIDE SEQUENCE</scope>
    <source>
        <strain evidence="10">DSM 42010</strain>
    </source>
</reference>
<keyword evidence="6 7" id="KW-0067">ATP-binding</keyword>
<dbReference type="SMART" id="SM00220">
    <property type="entry name" value="S_TKc"/>
    <property type="match status" value="1"/>
</dbReference>
<feature type="domain" description="Protein kinase" evidence="9">
    <location>
        <begin position="122"/>
        <end position="389"/>
    </location>
</feature>
<evidence type="ECO:0000256" key="6">
    <source>
        <dbReference type="ARBA" id="ARBA00022840"/>
    </source>
</evidence>
<feature type="compositionally biased region" description="Low complexity" evidence="8">
    <location>
        <begin position="35"/>
        <end position="59"/>
    </location>
</feature>
<evidence type="ECO:0000256" key="1">
    <source>
        <dbReference type="ARBA" id="ARBA00012513"/>
    </source>
</evidence>
<keyword evidence="4 7" id="KW-0547">Nucleotide-binding</keyword>
<keyword evidence="5 10" id="KW-0418">Kinase</keyword>
<gene>
    <name evidence="10" type="ORF">NQU54_09805</name>
</gene>
<dbReference type="Gene3D" id="3.30.200.20">
    <property type="entry name" value="Phosphorylase Kinase, domain 1"/>
    <property type="match status" value="1"/>
</dbReference>
<dbReference type="CDD" id="cd14014">
    <property type="entry name" value="STKc_PknB_like"/>
    <property type="match status" value="1"/>
</dbReference>
<dbReference type="PROSITE" id="PS00107">
    <property type="entry name" value="PROTEIN_KINASE_ATP"/>
    <property type="match status" value="1"/>
</dbReference>
<dbReference type="Proteomes" id="UP001142400">
    <property type="component" value="Unassembled WGS sequence"/>
</dbReference>
<keyword evidence="2" id="KW-0723">Serine/threonine-protein kinase</keyword>